<reference evidence="2" key="1">
    <citation type="submission" date="2022-07" db="EMBL/GenBank/DDBJ databases">
        <title>Bombella genomes.</title>
        <authorList>
            <person name="Harer L."/>
            <person name="Styblova S."/>
            <person name="Ehrmann M."/>
        </authorList>
    </citation>
    <scope>NUCLEOTIDE SEQUENCE</scope>
    <source>
        <strain evidence="2">TMW 2.2543</strain>
    </source>
</reference>
<dbReference type="SUPFAM" id="SSF51294">
    <property type="entry name" value="Hedgehog/intein (Hint) domain"/>
    <property type="match status" value="1"/>
</dbReference>
<dbReference type="Gene3D" id="2.170.16.10">
    <property type="entry name" value="Hedgehog/Intein (Hint) domain"/>
    <property type="match status" value="1"/>
</dbReference>
<accession>A0ABT3WHU2</accession>
<protein>
    <submittedName>
        <fullName evidence="2">Hint domain-containing protein</fullName>
    </submittedName>
</protein>
<dbReference type="Pfam" id="PF13403">
    <property type="entry name" value="Hint_2"/>
    <property type="match status" value="1"/>
</dbReference>
<sequence length="439" mass="49568">MDGRALLDPSKAQYYYFYDSRQPWSSGNYFTLMLSGKGYRFRQDNNGTATDGSSAFGGEQFTFDTCFLAGSFIKTPTGYRTIEELKSGDEILTYDPVKDQTVPQVVTWAGRSRINVNPALPMDMAGYPVRIRRNALANDVPSRDLLVTAEHCLFFDGRFVPARMMVNGRSIHFETSDARYQTAYDIFHVETEKHSIIIAHDVLTESYLDTGNRRQFMQATSEEDGNVMKHDFSSKNLSWQTNAAAPLCTDQTFTAPLFHDLLKRAEDLLFPVQHPYKTEAFSDDPEFHLITDKGQILHEKRSSDGYRLFAIPADAHHVVLTSRTGRPYDVHGPFMDDRRLLGVLIGEIVFFRNGRSVTIDTHLTAPQLDGWFDLEPIPMRWTQGTAMLPLPSRQPDEDGLDDGLLAIKIMAGGPYPIETTSFPTSGHETARQFMFNNVG</sequence>
<gene>
    <name evidence="2" type="ORF">NQF86_00680</name>
</gene>
<evidence type="ECO:0000313" key="2">
    <source>
        <dbReference type="EMBL" id="MCX5617188.1"/>
    </source>
</evidence>
<dbReference type="InterPro" id="IPR028992">
    <property type="entry name" value="Hedgehog/Intein_dom"/>
</dbReference>
<organism evidence="2 3">
    <name type="scientific">Bombella pluederhausensis</name>
    <dbReference type="NCBI Taxonomy" id="2967336"/>
    <lineage>
        <taxon>Bacteria</taxon>
        <taxon>Pseudomonadati</taxon>
        <taxon>Pseudomonadota</taxon>
        <taxon>Alphaproteobacteria</taxon>
        <taxon>Acetobacterales</taxon>
        <taxon>Acetobacteraceae</taxon>
        <taxon>Bombella</taxon>
    </lineage>
</organism>
<dbReference type="InterPro" id="IPR036844">
    <property type="entry name" value="Hint_dom_sf"/>
</dbReference>
<dbReference type="EMBL" id="JANIDY010000001">
    <property type="protein sequence ID" value="MCX5617188.1"/>
    <property type="molecule type" value="Genomic_DNA"/>
</dbReference>
<proteinExistence type="predicted"/>
<dbReference type="Proteomes" id="UP001165576">
    <property type="component" value="Unassembled WGS sequence"/>
</dbReference>
<evidence type="ECO:0000313" key="3">
    <source>
        <dbReference type="Proteomes" id="UP001165576"/>
    </source>
</evidence>
<name>A0ABT3WHU2_9PROT</name>
<evidence type="ECO:0000259" key="1">
    <source>
        <dbReference type="Pfam" id="PF13403"/>
    </source>
</evidence>
<feature type="domain" description="Hedgehog/Intein (Hint)" evidence="1">
    <location>
        <begin position="65"/>
        <end position="210"/>
    </location>
</feature>
<comment type="caution">
    <text evidence="2">The sequence shown here is derived from an EMBL/GenBank/DDBJ whole genome shotgun (WGS) entry which is preliminary data.</text>
</comment>
<keyword evidence="3" id="KW-1185">Reference proteome</keyword>
<dbReference type="RefSeq" id="WP_266115704.1">
    <property type="nucleotide sequence ID" value="NZ_JANIDY010000001.1"/>
</dbReference>